<dbReference type="EMBL" id="RQJP01000001">
    <property type="protein sequence ID" value="RRB17989.1"/>
    <property type="molecule type" value="Genomic_DNA"/>
</dbReference>
<evidence type="ECO:0000313" key="2">
    <source>
        <dbReference type="EMBL" id="RRB17989.1"/>
    </source>
</evidence>
<comment type="caution">
    <text evidence="2">The sequence shown here is derived from an EMBL/GenBank/DDBJ whole genome shotgun (WGS) entry which is preliminary data.</text>
</comment>
<sequence>MNRVLSAFYVGLFLLFSSCDKSTLKPDLITMQVADHYQDCTGVGPMKCLLVKIDGAANWTYHYFGIEGFNYEEGFEYKLTVKREKIDNPPADGSSIRYILVKVIEKIKT</sequence>
<protein>
    <submittedName>
        <fullName evidence="2">DUF4377 domain-containing protein</fullName>
    </submittedName>
</protein>
<name>A0A3P1CXN7_9BACT</name>
<dbReference type="AlphaFoldDB" id="A0A3P1CXN7"/>
<dbReference type="Pfam" id="PF14302">
    <property type="entry name" value="DUF4377"/>
    <property type="match status" value="1"/>
</dbReference>
<feature type="domain" description="DUF4377" evidence="1">
    <location>
        <begin position="33"/>
        <end position="106"/>
    </location>
</feature>
<dbReference type="InterPro" id="IPR025485">
    <property type="entry name" value="DUF4377"/>
</dbReference>
<dbReference type="OrthoDB" id="880459at2"/>
<reference evidence="2 3" key="1">
    <citation type="submission" date="2018-11" db="EMBL/GenBank/DDBJ databases">
        <authorList>
            <person name="Zhou Z."/>
            <person name="Wang G."/>
        </authorList>
    </citation>
    <scope>NUCLEOTIDE SEQUENCE [LARGE SCALE GENOMIC DNA]</scope>
    <source>
        <strain evidence="2 3">KCTC42998</strain>
    </source>
</reference>
<organism evidence="2 3">
    <name type="scientific">Larkinella knui</name>
    <dbReference type="NCBI Taxonomy" id="2025310"/>
    <lineage>
        <taxon>Bacteria</taxon>
        <taxon>Pseudomonadati</taxon>
        <taxon>Bacteroidota</taxon>
        <taxon>Cytophagia</taxon>
        <taxon>Cytophagales</taxon>
        <taxon>Spirosomataceae</taxon>
        <taxon>Larkinella</taxon>
    </lineage>
</organism>
<accession>A0A3P1CXN7</accession>
<dbReference type="RefSeq" id="WP_124905136.1">
    <property type="nucleotide sequence ID" value="NZ_RQJP01000001.1"/>
</dbReference>
<proteinExistence type="predicted"/>
<dbReference type="Proteomes" id="UP000274271">
    <property type="component" value="Unassembled WGS sequence"/>
</dbReference>
<evidence type="ECO:0000313" key="3">
    <source>
        <dbReference type="Proteomes" id="UP000274271"/>
    </source>
</evidence>
<evidence type="ECO:0000259" key="1">
    <source>
        <dbReference type="Pfam" id="PF14302"/>
    </source>
</evidence>
<gene>
    <name evidence="2" type="ORF">EHT87_06870</name>
</gene>
<dbReference type="PROSITE" id="PS51257">
    <property type="entry name" value="PROKAR_LIPOPROTEIN"/>
    <property type="match status" value="1"/>
</dbReference>
<keyword evidence="3" id="KW-1185">Reference proteome</keyword>